<evidence type="ECO:0000313" key="2">
    <source>
        <dbReference type="WBParaSite" id="MBELARI_LOCUS6368"/>
    </source>
</evidence>
<evidence type="ECO:0000313" key="1">
    <source>
        <dbReference type="Proteomes" id="UP000887575"/>
    </source>
</evidence>
<protein>
    <submittedName>
        <fullName evidence="2">Uncharacterized protein</fullName>
    </submittedName>
</protein>
<dbReference type="WBParaSite" id="MBELARI_LOCUS6368">
    <property type="protein sequence ID" value="MBELARI_LOCUS6368"/>
    <property type="gene ID" value="MBELARI_LOCUS6368"/>
</dbReference>
<dbReference type="Proteomes" id="UP000887575">
    <property type="component" value="Unassembled WGS sequence"/>
</dbReference>
<organism evidence="1 2">
    <name type="scientific">Mesorhabditis belari</name>
    <dbReference type="NCBI Taxonomy" id="2138241"/>
    <lineage>
        <taxon>Eukaryota</taxon>
        <taxon>Metazoa</taxon>
        <taxon>Ecdysozoa</taxon>
        <taxon>Nematoda</taxon>
        <taxon>Chromadorea</taxon>
        <taxon>Rhabditida</taxon>
        <taxon>Rhabditina</taxon>
        <taxon>Rhabditomorpha</taxon>
        <taxon>Rhabditoidea</taxon>
        <taxon>Rhabditidae</taxon>
        <taxon>Mesorhabditinae</taxon>
        <taxon>Mesorhabditis</taxon>
    </lineage>
</organism>
<keyword evidence="1" id="KW-1185">Reference proteome</keyword>
<reference evidence="2" key="1">
    <citation type="submission" date="2024-02" db="UniProtKB">
        <authorList>
            <consortium name="WormBaseParasite"/>
        </authorList>
    </citation>
    <scope>IDENTIFICATION</scope>
</reference>
<dbReference type="AlphaFoldDB" id="A0AAF3FHS3"/>
<name>A0AAF3FHS3_9BILA</name>
<proteinExistence type="predicted"/>
<accession>A0AAF3FHS3</accession>
<sequence length="117" mass="13229">MATFHPEFIALLPPDALEKFKALHTDDSIDSMARFDKMVEVLLSLPADIQAKIEALPPPPTHEILPEEFKTKLDAIRTNKGISFKDKCTKYREVIASMPEDLRAKIREAAKKQQIGK</sequence>